<organism evidence="1">
    <name type="scientific">uncultured Desulfovibrio sp</name>
    <dbReference type="NCBI Taxonomy" id="167968"/>
    <lineage>
        <taxon>Bacteria</taxon>
        <taxon>Pseudomonadati</taxon>
        <taxon>Thermodesulfobacteriota</taxon>
        <taxon>Desulfovibrionia</taxon>
        <taxon>Desulfovibrionales</taxon>
        <taxon>Desulfovibrionaceae</taxon>
        <taxon>Desulfovibrio</taxon>
        <taxon>environmental samples</taxon>
    </lineage>
</organism>
<dbReference type="EMBL" id="FMJC01000002">
    <property type="protein sequence ID" value="SCM73621.1"/>
    <property type="molecule type" value="Genomic_DNA"/>
</dbReference>
<accession>A0A212L7U5</accession>
<dbReference type="AlphaFoldDB" id="A0A212L7U5"/>
<proteinExistence type="predicted"/>
<reference evidence="1" key="1">
    <citation type="submission" date="2016-08" db="EMBL/GenBank/DDBJ databases">
        <authorList>
            <person name="Seilhamer J.J."/>
        </authorList>
    </citation>
    <scope>NUCLEOTIDE SEQUENCE</scope>
    <source>
        <strain evidence="1">86-1</strain>
    </source>
</reference>
<sequence>MAAAAFASAEQFQGEIALDRFAFAACIVEKGRNRQVPAFSVEQSTLEMLCGGGTLLQKGPSPHPLPRKPSTLRAALHAAFPNLPSMPQ</sequence>
<gene>
    <name evidence="1" type="ORF">KL86DES1_21419</name>
</gene>
<protein>
    <submittedName>
        <fullName evidence="1">Uncharacterized protein</fullName>
    </submittedName>
</protein>
<name>A0A212L7U5_9BACT</name>
<evidence type="ECO:0000313" key="1">
    <source>
        <dbReference type="EMBL" id="SCM73621.1"/>
    </source>
</evidence>